<comment type="caution">
    <text evidence="1">The sequence shown here is derived from an EMBL/GenBank/DDBJ whole genome shotgun (WGS) entry which is preliminary data.</text>
</comment>
<evidence type="ECO:0000313" key="2">
    <source>
        <dbReference type="Proteomes" id="UP000700908"/>
    </source>
</evidence>
<evidence type="ECO:0000313" key="1">
    <source>
        <dbReference type="EMBL" id="MBY4797903.1"/>
    </source>
</evidence>
<proteinExistence type="predicted"/>
<dbReference type="EMBL" id="JAIMFO010000007">
    <property type="protein sequence ID" value="MBY4797903.1"/>
    <property type="molecule type" value="Genomic_DNA"/>
</dbReference>
<protein>
    <submittedName>
        <fullName evidence="1">Uncharacterized protein</fullName>
    </submittedName>
</protein>
<gene>
    <name evidence="1" type="ORF">K6V98_06015</name>
</gene>
<dbReference type="Proteomes" id="UP000700908">
    <property type="component" value="Unassembled WGS sequence"/>
</dbReference>
<reference evidence="1 2" key="1">
    <citation type="submission" date="2021-08" db="EMBL/GenBank/DDBJ databases">
        <title>Collinsella faecalis sp. nov. isolated from swine faeces.</title>
        <authorList>
            <person name="Oh B.S."/>
            <person name="Lee J.H."/>
        </authorList>
    </citation>
    <scope>NUCLEOTIDE SEQUENCE [LARGE SCALE GENOMIC DNA]</scope>
    <source>
        <strain evidence="1 2">AGMB00827</strain>
    </source>
</reference>
<sequence>MADDPKAGRLTNEELEELEESGAIFCYAPIFTEEEKALIGNMPPLSEEQHREIFRKCGLV</sequence>
<dbReference type="RefSeq" id="WP_222199630.1">
    <property type="nucleotide sequence ID" value="NZ_JAIMFO010000007.1"/>
</dbReference>
<organism evidence="1 2">
    <name type="scientific">Collinsella ureilytica</name>
    <dbReference type="NCBI Taxonomy" id="2869515"/>
    <lineage>
        <taxon>Bacteria</taxon>
        <taxon>Bacillati</taxon>
        <taxon>Actinomycetota</taxon>
        <taxon>Coriobacteriia</taxon>
        <taxon>Coriobacteriales</taxon>
        <taxon>Coriobacteriaceae</taxon>
        <taxon>Collinsella</taxon>
    </lineage>
</organism>
<keyword evidence="2" id="KW-1185">Reference proteome</keyword>
<name>A0ABS7MLH7_9ACTN</name>
<accession>A0ABS7MLH7</accession>